<keyword evidence="10" id="KW-0282">Flagellum</keyword>
<reference evidence="11" key="1">
    <citation type="submission" date="2016-10" db="EMBL/GenBank/DDBJ databases">
        <authorList>
            <person name="Varghese N."/>
            <person name="Submissions S."/>
        </authorList>
    </citation>
    <scope>NUCLEOTIDE SEQUENCE [LARGE SCALE GENOMIC DNA]</scope>
    <source>
        <strain evidence="11">CGMCC 1.11014</strain>
    </source>
</reference>
<evidence type="ECO:0000259" key="8">
    <source>
        <dbReference type="Pfam" id="PF07559"/>
    </source>
</evidence>
<dbReference type="OrthoDB" id="8578401at2"/>
<feature type="domain" description="Flagellar basal body rod protein N-terminal" evidence="6">
    <location>
        <begin position="3"/>
        <end position="33"/>
    </location>
</feature>
<name>A0A1I7HUC8_9BURK</name>
<dbReference type="InterPro" id="IPR053967">
    <property type="entry name" value="LlgE_F_G-like_D1"/>
</dbReference>
<dbReference type="SUPFAM" id="SSF117143">
    <property type="entry name" value="Flagellar hook protein flgE"/>
    <property type="match status" value="1"/>
</dbReference>
<dbReference type="Pfam" id="PF22692">
    <property type="entry name" value="LlgE_F_G_D1"/>
    <property type="match status" value="1"/>
</dbReference>
<organism evidence="10 11">
    <name type="scientific">Pseudoduganella namucuonensis</name>
    <dbReference type="NCBI Taxonomy" id="1035707"/>
    <lineage>
        <taxon>Bacteria</taxon>
        <taxon>Pseudomonadati</taxon>
        <taxon>Pseudomonadota</taxon>
        <taxon>Betaproteobacteria</taxon>
        <taxon>Burkholderiales</taxon>
        <taxon>Oxalobacteraceae</taxon>
        <taxon>Telluria group</taxon>
        <taxon>Pseudoduganella</taxon>
    </lineage>
</organism>
<feature type="domain" description="Flagellar hook protein FlgE/F/G-like D1" evidence="9">
    <location>
        <begin position="76"/>
        <end position="124"/>
    </location>
</feature>
<evidence type="ECO:0000313" key="11">
    <source>
        <dbReference type="Proteomes" id="UP000199391"/>
    </source>
</evidence>
<dbReference type="STRING" id="1035707.SAMN05216552_1006197"/>
<feature type="domain" description="Flagellar basal-body/hook protein C-terminal" evidence="7">
    <location>
        <begin position="380"/>
        <end position="422"/>
    </location>
</feature>
<dbReference type="GO" id="GO:0071978">
    <property type="term" value="P:bacterial-type flagellum-dependent swarming motility"/>
    <property type="evidence" value="ECO:0007669"/>
    <property type="project" value="TreeGrafter"/>
</dbReference>
<keyword evidence="11" id="KW-1185">Reference proteome</keyword>
<comment type="subcellular location">
    <subcellularLocation>
        <location evidence="1 5">Bacterial flagellum basal body</location>
    </subcellularLocation>
</comment>
<gene>
    <name evidence="10" type="ORF">SAMN05216552_1006197</name>
</gene>
<comment type="function">
    <text evidence="5">A flexible structure which links the flagellar filament to the drive apparatus in the basal body.</text>
</comment>
<dbReference type="NCBIfam" id="TIGR03506">
    <property type="entry name" value="FlgEFG_subfam"/>
    <property type="match status" value="1"/>
</dbReference>
<dbReference type="EMBL" id="FPBO01000006">
    <property type="protein sequence ID" value="SFU64344.1"/>
    <property type="molecule type" value="Genomic_DNA"/>
</dbReference>
<dbReference type="RefSeq" id="WP_093555190.1">
    <property type="nucleotide sequence ID" value="NZ_FPBO01000006.1"/>
</dbReference>
<evidence type="ECO:0000256" key="3">
    <source>
        <dbReference type="ARBA" id="ARBA00019015"/>
    </source>
</evidence>
<dbReference type="Proteomes" id="UP000199391">
    <property type="component" value="Unassembled WGS sequence"/>
</dbReference>
<dbReference type="InterPro" id="IPR037925">
    <property type="entry name" value="FlgE/F/G-like"/>
</dbReference>
<accession>A0A1I7HUC8</accession>
<dbReference type="InterPro" id="IPR011491">
    <property type="entry name" value="FlgE_D2"/>
</dbReference>
<sequence>MSLDIALSGIQAINDQLGTISNNIANAGTFGFKASRANFASQYSGDQASGTRIGSVTQTIGTVGSTLQTGRGLDAAINGRGFFVVKDGSNAPSFTRVGIFDSDNAGFLVDQSGRRVQGFAQLPGSTVLGPLGDLSLPSGQIPAVASTELSYLSNFSADWKAPDPAVNPFVPPDPVAVPATTPDPSSYNMSRVSVVYDSQGNQHSVTQYFVKAAAPNTVEVHFAIDGKGAPLAGIPMATLHFDANGKILDVNGGDPLLPKTLAVTFQPSVLDTTNGASDMNITIDYSGSTHSAGEATTSVNKADGYAAGNFSGVELAGDGSVVAKYTNGERMTVGKVAVATFASESQLTSISDTSWQANLDSGTPLYTTPGTGLAGSLTTSALEQSNVDVTTELVGLMVSQRNYQANSKVIQTESAVLQSLMQAM</sequence>
<evidence type="ECO:0000256" key="4">
    <source>
        <dbReference type="ARBA" id="ARBA00023143"/>
    </source>
</evidence>
<comment type="similarity">
    <text evidence="2 5">Belongs to the flagella basal body rod proteins family.</text>
</comment>
<evidence type="ECO:0000259" key="6">
    <source>
        <dbReference type="Pfam" id="PF00460"/>
    </source>
</evidence>
<dbReference type="InterPro" id="IPR010930">
    <property type="entry name" value="Flg_bb/hook_C_dom"/>
</dbReference>
<dbReference type="Gene3D" id="2.60.98.20">
    <property type="entry name" value="Flagellar hook protein FlgE"/>
    <property type="match status" value="1"/>
</dbReference>
<dbReference type="InterPro" id="IPR001444">
    <property type="entry name" value="Flag_bb_rod_N"/>
</dbReference>
<keyword evidence="4 5" id="KW-0975">Bacterial flagellum</keyword>
<keyword evidence="10" id="KW-0966">Cell projection</keyword>
<proteinExistence type="inferred from homology"/>
<evidence type="ECO:0000256" key="1">
    <source>
        <dbReference type="ARBA" id="ARBA00004117"/>
    </source>
</evidence>
<evidence type="ECO:0000256" key="2">
    <source>
        <dbReference type="ARBA" id="ARBA00009677"/>
    </source>
</evidence>
<evidence type="ECO:0000313" key="10">
    <source>
        <dbReference type="EMBL" id="SFU64344.1"/>
    </source>
</evidence>
<evidence type="ECO:0000256" key="5">
    <source>
        <dbReference type="RuleBase" id="RU362116"/>
    </source>
</evidence>
<dbReference type="AlphaFoldDB" id="A0A1I7HUC8"/>
<dbReference type="GO" id="GO:0009424">
    <property type="term" value="C:bacterial-type flagellum hook"/>
    <property type="evidence" value="ECO:0007669"/>
    <property type="project" value="TreeGrafter"/>
</dbReference>
<dbReference type="InterPro" id="IPR020013">
    <property type="entry name" value="Flagellar_FlgE/F/G"/>
</dbReference>
<dbReference type="GO" id="GO:0009425">
    <property type="term" value="C:bacterial-type flagellum basal body"/>
    <property type="evidence" value="ECO:0007669"/>
    <property type="project" value="UniProtKB-SubCell"/>
</dbReference>
<dbReference type="PANTHER" id="PTHR30435">
    <property type="entry name" value="FLAGELLAR PROTEIN"/>
    <property type="match status" value="1"/>
</dbReference>
<evidence type="ECO:0000259" key="9">
    <source>
        <dbReference type="Pfam" id="PF22692"/>
    </source>
</evidence>
<feature type="domain" description="Flagellar hook protein FlgE D2" evidence="8">
    <location>
        <begin position="175"/>
        <end position="305"/>
    </location>
</feature>
<dbReference type="Pfam" id="PF06429">
    <property type="entry name" value="Flg_bbr_C"/>
    <property type="match status" value="1"/>
</dbReference>
<evidence type="ECO:0000259" key="7">
    <source>
        <dbReference type="Pfam" id="PF06429"/>
    </source>
</evidence>
<dbReference type="InterPro" id="IPR037058">
    <property type="entry name" value="Falgellar_hook_FlgE_sf"/>
</dbReference>
<dbReference type="GO" id="GO:0005829">
    <property type="term" value="C:cytosol"/>
    <property type="evidence" value="ECO:0007669"/>
    <property type="project" value="TreeGrafter"/>
</dbReference>
<dbReference type="PANTHER" id="PTHR30435:SF1">
    <property type="entry name" value="FLAGELLAR HOOK PROTEIN FLGE"/>
    <property type="match status" value="1"/>
</dbReference>
<dbReference type="Pfam" id="PF00460">
    <property type="entry name" value="Flg_bb_rod"/>
    <property type="match status" value="1"/>
</dbReference>
<keyword evidence="10" id="KW-0969">Cilium</keyword>
<protein>
    <recommendedName>
        <fullName evidence="3 5">Flagellar hook protein FlgE</fullName>
    </recommendedName>
</protein>
<dbReference type="Pfam" id="PF07559">
    <property type="entry name" value="FlgE_D2"/>
    <property type="match status" value="1"/>
</dbReference>